<sequence>MRASPRRGCPAERFRSCCNSDAQPRLPPTCQNVRDARQRRRPAGIMSLRSLLFLAIAAPAAAEYEWYGVVKLAHSSEYTMTIKTLTETMNLYIAEINEGAALDVAALDTIADGAESYMKTYEARDGTIADGDEIDVGEQTVVTLTMGTGATTTYELHVGAHSHRRRLSGDDVYFAIFAGHGIDEWEDSSAHFLKCGAGAACGDVAAGADIELECVGDVDHAGHDHGRRLSGDHEEAAPTCAKPSSSDGASTPAAAVALALAGLAGGLALFL</sequence>
<name>A0A7S3ZZI6_9STRA</name>
<organism evidence="2">
    <name type="scientific">Pelagomonas calceolata</name>
    <dbReference type="NCBI Taxonomy" id="35677"/>
    <lineage>
        <taxon>Eukaryota</taxon>
        <taxon>Sar</taxon>
        <taxon>Stramenopiles</taxon>
        <taxon>Ochrophyta</taxon>
        <taxon>Pelagophyceae</taxon>
        <taxon>Pelagomonadales</taxon>
        <taxon>Pelagomonadaceae</taxon>
        <taxon>Pelagomonas</taxon>
    </lineage>
</organism>
<evidence type="ECO:0000313" key="2">
    <source>
        <dbReference type="EMBL" id="CAE0699000.1"/>
    </source>
</evidence>
<dbReference type="EMBL" id="HBIW01016731">
    <property type="protein sequence ID" value="CAE0699000.1"/>
    <property type="molecule type" value="Transcribed_RNA"/>
</dbReference>
<accession>A0A7S3ZZI6</accession>
<feature type="compositionally biased region" description="Basic and acidic residues" evidence="1">
    <location>
        <begin position="225"/>
        <end position="236"/>
    </location>
</feature>
<protein>
    <submittedName>
        <fullName evidence="2">Uncharacterized protein</fullName>
    </submittedName>
</protein>
<feature type="region of interest" description="Disordered" evidence="1">
    <location>
        <begin position="225"/>
        <end position="247"/>
    </location>
</feature>
<proteinExistence type="predicted"/>
<gene>
    <name evidence="2" type="ORF">PCAL00307_LOCUS14436</name>
</gene>
<dbReference type="AlphaFoldDB" id="A0A7S3ZZI6"/>
<reference evidence="2" key="1">
    <citation type="submission" date="2021-01" db="EMBL/GenBank/DDBJ databases">
        <authorList>
            <person name="Corre E."/>
            <person name="Pelletier E."/>
            <person name="Niang G."/>
            <person name="Scheremetjew M."/>
            <person name="Finn R."/>
            <person name="Kale V."/>
            <person name="Holt S."/>
            <person name="Cochrane G."/>
            <person name="Meng A."/>
            <person name="Brown T."/>
            <person name="Cohen L."/>
        </authorList>
    </citation>
    <scope>NUCLEOTIDE SEQUENCE</scope>
    <source>
        <strain evidence="2">CCMP1756</strain>
    </source>
</reference>
<evidence type="ECO:0000256" key="1">
    <source>
        <dbReference type="SAM" id="MobiDB-lite"/>
    </source>
</evidence>